<evidence type="ECO:0000313" key="2">
    <source>
        <dbReference type="Proteomes" id="UP001341840"/>
    </source>
</evidence>
<gene>
    <name evidence="1" type="ORF">PIB30_070195</name>
</gene>
<dbReference type="Proteomes" id="UP001341840">
    <property type="component" value="Unassembled WGS sequence"/>
</dbReference>
<protein>
    <submittedName>
        <fullName evidence="1">Uncharacterized protein</fullName>
    </submittedName>
</protein>
<name>A0ABU6UMT6_9FABA</name>
<proteinExistence type="predicted"/>
<dbReference type="EMBL" id="JASCZI010121614">
    <property type="protein sequence ID" value="MED6162409.1"/>
    <property type="molecule type" value="Genomic_DNA"/>
</dbReference>
<comment type="caution">
    <text evidence="1">The sequence shown here is derived from an EMBL/GenBank/DDBJ whole genome shotgun (WGS) entry which is preliminary data.</text>
</comment>
<evidence type="ECO:0000313" key="1">
    <source>
        <dbReference type="EMBL" id="MED6162409.1"/>
    </source>
</evidence>
<organism evidence="1 2">
    <name type="scientific">Stylosanthes scabra</name>
    <dbReference type="NCBI Taxonomy" id="79078"/>
    <lineage>
        <taxon>Eukaryota</taxon>
        <taxon>Viridiplantae</taxon>
        <taxon>Streptophyta</taxon>
        <taxon>Embryophyta</taxon>
        <taxon>Tracheophyta</taxon>
        <taxon>Spermatophyta</taxon>
        <taxon>Magnoliopsida</taxon>
        <taxon>eudicotyledons</taxon>
        <taxon>Gunneridae</taxon>
        <taxon>Pentapetalae</taxon>
        <taxon>rosids</taxon>
        <taxon>fabids</taxon>
        <taxon>Fabales</taxon>
        <taxon>Fabaceae</taxon>
        <taxon>Papilionoideae</taxon>
        <taxon>50 kb inversion clade</taxon>
        <taxon>dalbergioids sensu lato</taxon>
        <taxon>Dalbergieae</taxon>
        <taxon>Pterocarpus clade</taxon>
        <taxon>Stylosanthes</taxon>
    </lineage>
</organism>
<accession>A0ABU6UMT6</accession>
<keyword evidence="2" id="KW-1185">Reference proteome</keyword>
<reference evidence="1 2" key="1">
    <citation type="journal article" date="2023" name="Plants (Basel)">
        <title>Bridging the Gap: Combining Genomics and Transcriptomics Approaches to Understand Stylosanthes scabra, an Orphan Legume from the Brazilian Caatinga.</title>
        <authorList>
            <person name="Ferreira-Neto J.R.C."/>
            <person name="da Silva M.D."/>
            <person name="Binneck E."/>
            <person name="de Melo N.F."/>
            <person name="da Silva R.H."/>
            <person name="de Melo A.L.T.M."/>
            <person name="Pandolfi V."/>
            <person name="Bustamante F.O."/>
            <person name="Brasileiro-Vidal A.C."/>
            <person name="Benko-Iseppon A.M."/>
        </authorList>
    </citation>
    <scope>NUCLEOTIDE SEQUENCE [LARGE SCALE GENOMIC DNA]</scope>
    <source>
        <tissue evidence="1">Leaves</tissue>
    </source>
</reference>
<sequence>MAFFWSTTTNYLHLPCKMVGPILYEVVVITGLQLTGEVITFGSKPADAFTFNYEFLNYSIIKGEEFCSPNNEDRYPLHRGILLDTIRYTCRDLGFVNTASPTKEYNLDFQKSTYGEFVSNNMGQQGTDVTEMNT</sequence>